<dbReference type="AlphaFoldDB" id="A0A1C2DMW1"/>
<keyword evidence="2" id="KW-1003">Cell membrane</keyword>
<dbReference type="Proteomes" id="UP000094412">
    <property type="component" value="Unassembled WGS sequence"/>
</dbReference>
<organism evidence="10 11">
    <name type="scientific">Mesorhizobium hungaricum</name>
    <dbReference type="NCBI Taxonomy" id="1566387"/>
    <lineage>
        <taxon>Bacteria</taxon>
        <taxon>Pseudomonadati</taxon>
        <taxon>Pseudomonadota</taxon>
        <taxon>Alphaproteobacteria</taxon>
        <taxon>Hyphomicrobiales</taxon>
        <taxon>Phyllobacteriaceae</taxon>
        <taxon>Mesorhizobium</taxon>
    </lineage>
</organism>
<dbReference type="GO" id="GO:0016763">
    <property type="term" value="F:pentosyltransferase activity"/>
    <property type="evidence" value="ECO:0007669"/>
    <property type="project" value="TreeGrafter"/>
</dbReference>
<evidence type="ECO:0000313" key="11">
    <source>
        <dbReference type="Proteomes" id="UP000094412"/>
    </source>
</evidence>
<dbReference type="STRING" id="1566387.QV13_14580"/>
<name>A0A1C2DMW1_9HYPH</name>
<evidence type="ECO:0000256" key="2">
    <source>
        <dbReference type="ARBA" id="ARBA00022475"/>
    </source>
</evidence>
<protein>
    <recommendedName>
        <fullName evidence="9">Glycosyltransferase RgtA/B/C/D-like domain-containing protein</fullName>
    </recommendedName>
</protein>
<feature type="transmembrane region" description="Helical" evidence="8">
    <location>
        <begin position="262"/>
        <end position="281"/>
    </location>
</feature>
<proteinExistence type="predicted"/>
<feature type="domain" description="Glycosyltransferase RgtA/B/C/D-like" evidence="9">
    <location>
        <begin position="62"/>
        <end position="224"/>
    </location>
</feature>
<accession>A0A1C2DMW1</accession>
<sequence>MLQSWARYWPLFVLAVGIALYLPLLAVRPLRFEEGRRALQVLEMLDGGAWWHLKFIGTPYVNKPPFTPWLMASMATLRGSLDEVAVRLPGVLATLAGALAAGFSASTLTMGDRRVAGLCAGLAFQCSVQILLKARIGETDVTATVLCGIALALWLWGRARGRFGVGLWLVIMAVFACAALTKGPIPIAFSALPMIIMPLIERKPREAVVAGVVVLAAHIPMLAWAWSNFADAGIAHWASEMRIGPERDDNDRLIRLLHLSDLPASIVYQLPFLPAAIALVFARSQLAKDRRWVVDALLLAAVPMAVLTTVLPVGRTRYSMPASWPLAVMAGIWISIAWRRLYFAHFIIGAGLSIAVIVQIVQIGIMDGRTGGQKQLRVDVEAFSSVMKALPPGPVPVVWERRFMNENILFYAHRKMFELEHDELDCRTGGDYLVAGVPDRKVLDASPNWKQVQPLADWGILYQRVPQAPVRDCRPRNAPA</sequence>
<keyword evidence="11" id="KW-1185">Reference proteome</keyword>
<dbReference type="PANTHER" id="PTHR33908:SF11">
    <property type="entry name" value="MEMBRANE PROTEIN"/>
    <property type="match status" value="1"/>
</dbReference>
<dbReference type="InterPro" id="IPR050297">
    <property type="entry name" value="LipidA_mod_glycosyltrf_83"/>
</dbReference>
<reference evidence="10 11" key="1">
    <citation type="submission" date="2016-08" db="EMBL/GenBank/DDBJ databases">
        <title>Whole genome sequence of Mesorhizobium sp. strain UASWS1009 isolated from industrial sewage.</title>
        <authorList>
            <person name="Crovadore J."/>
            <person name="Calmin G."/>
            <person name="Chablais R."/>
            <person name="Cochard B."/>
            <person name="Lefort F."/>
        </authorList>
    </citation>
    <scope>NUCLEOTIDE SEQUENCE [LARGE SCALE GENOMIC DNA]</scope>
    <source>
        <strain evidence="10 11">UASWS1009</strain>
    </source>
</reference>
<comment type="subcellular location">
    <subcellularLocation>
        <location evidence="1">Cell membrane</location>
        <topology evidence="1">Multi-pass membrane protein</topology>
    </subcellularLocation>
</comment>
<evidence type="ECO:0000256" key="1">
    <source>
        <dbReference type="ARBA" id="ARBA00004651"/>
    </source>
</evidence>
<dbReference type="EMBL" id="MDEO01000033">
    <property type="protein sequence ID" value="OCX16100.1"/>
    <property type="molecule type" value="Genomic_DNA"/>
</dbReference>
<feature type="transmembrane region" description="Helical" evidence="8">
    <location>
        <begin position="293"/>
        <end position="312"/>
    </location>
</feature>
<evidence type="ECO:0000256" key="5">
    <source>
        <dbReference type="ARBA" id="ARBA00022692"/>
    </source>
</evidence>
<dbReference type="PANTHER" id="PTHR33908">
    <property type="entry name" value="MANNOSYLTRANSFERASE YKCB-RELATED"/>
    <property type="match status" value="1"/>
</dbReference>
<dbReference type="Pfam" id="PF13231">
    <property type="entry name" value="PMT_2"/>
    <property type="match status" value="1"/>
</dbReference>
<feature type="transmembrane region" description="Helical" evidence="8">
    <location>
        <begin position="168"/>
        <end position="195"/>
    </location>
</feature>
<feature type="transmembrane region" description="Helical" evidence="8">
    <location>
        <begin position="343"/>
        <end position="365"/>
    </location>
</feature>
<feature type="transmembrane region" description="Helical" evidence="8">
    <location>
        <begin position="84"/>
        <end position="103"/>
    </location>
</feature>
<feature type="transmembrane region" description="Helical" evidence="8">
    <location>
        <begin position="139"/>
        <end position="156"/>
    </location>
</feature>
<evidence type="ECO:0000256" key="4">
    <source>
        <dbReference type="ARBA" id="ARBA00022679"/>
    </source>
</evidence>
<gene>
    <name evidence="10" type="ORF">QV13_14580</name>
</gene>
<evidence type="ECO:0000259" key="9">
    <source>
        <dbReference type="Pfam" id="PF13231"/>
    </source>
</evidence>
<evidence type="ECO:0000313" key="10">
    <source>
        <dbReference type="EMBL" id="OCX16100.1"/>
    </source>
</evidence>
<evidence type="ECO:0000256" key="7">
    <source>
        <dbReference type="ARBA" id="ARBA00023136"/>
    </source>
</evidence>
<dbReference type="InterPro" id="IPR038731">
    <property type="entry name" value="RgtA/B/C-like"/>
</dbReference>
<dbReference type="GO" id="GO:0005886">
    <property type="term" value="C:plasma membrane"/>
    <property type="evidence" value="ECO:0007669"/>
    <property type="project" value="UniProtKB-SubCell"/>
</dbReference>
<dbReference type="GO" id="GO:0009103">
    <property type="term" value="P:lipopolysaccharide biosynthetic process"/>
    <property type="evidence" value="ECO:0007669"/>
    <property type="project" value="UniProtKB-ARBA"/>
</dbReference>
<evidence type="ECO:0000256" key="6">
    <source>
        <dbReference type="ARBA" id="ARBA00022989"/>
    </source>
</evidence>
<evidence type="ECO:0000256" key="3">
    <source>
        <dbReference type="ARBA" id="ARBA00022676"/>
    </source>
</evidence>
<feature type="transmembrane region" description="Helical" evidence="8">
    <location>
        <begin position="318"/>
        <end position="336"/>
    </location>
</feature>
<keyword evidence="6 8" id="KW-1133">Transmembrane helix</keyword>
<keyword evidence="7 8" id="KW-0472">Membrane</keyword>
<feature type="transmembrane region" description="Helical" evidence="8">
    <location>
        <begin position="207"/>
        <end position="226"/>
    </location>
</feature>
<keyword evidence="3" id="KW-0328">Glycosyltransferase</keyword>
<evidence type="ECO:0000256" key="8">
    <source>
        <dbReference type="SAM" id="Phobius"/>
    </source>
</evidence>
<comment type="caution">
    <text evidence="10">The sequence shown here is derived from an EMBL/GenBank/DDBJ whole genome shotgun (WGS) entry which is preliminary data.</text>
</comment>
<feature type="transmembrane region" description="Helical" evidence="8">
    <location>
        <begin position="6"/>
        <end position="27"/>
    </location>
</feature>
<keyword evidence="5 8" id="KW-0812">Transmembrane</keyword>
<keyword evidence="4" id="KW-0808">Transferase</keyword>